<comment type="caution">
    <text evidence="4">The sequence shown here is derived from an EMBL/GenBank/DDBJ whole genome shotgun (WGS) entry which is preliminary data.</text>
</comment>
<dbReference type="SUPFAM" id="SSF52833">
    <property type="entry name" value="Thioredoxin-like"/>
    <property type="match status" value="1"/>
</dbReference>
<keyword evidence="2" id="KW-1133">Transmembrane helix</keyword>
<evidence type="ECO:0000256" key="1">
    <source>
        <dbReference type="SAM" id="MobiDB-lite"/>
    </source>
</evidence>
<accession>A0ABR2H9J0</accession>
<name>A0ABR2H9J0_9EUKA</name>
<feature type="compositionally biased region" description="Low complexity" evidence="1">
    <location>
        <begin position="1291"/>
        <end position="1302"/>
    </location>
</feature>
<feature type="compositionally biased region" description="Basic and acidic residues" evidence="1">
    <location>
        <begin position="1357"/>
        <end position="1370"/>
    </location>
</feature>
<proteinExistence type="predicted"/>
<feature type="region of interest" description="Disordered" evidence="1">
    <location>
        <begin position="1350"/>
        <end position="1388"/>
    </location>
</feature>
<dbReference type="Gene3D" id="3.40.30.10">
    <property type="entry name" value="Glutaredoxin"/>
    <property type="match status" value="1"/>
</dbReference>
<feature type="compositionally biased region" description="Polar residues" evidence="1">
    <location>
        <begin position="320"/>
        <end position="336"/>
    </location>
</feature>
<feature type="region of interest" description="Disordered" evidence="1">
    <location>
        <begin position="1262"/>
        <end position="1314"/>
    </location>
</feature>
<gene>
    <name evidence="4" type="ORF">M9Y10_026297</name>
</gene>
<dbReference type="EMBL" id="JAPFFF010000039">
    <property type="protein sequence ID" value="KAK8842075.1"/>
    <property type="molecule type" value="Genomic_DNA"/>
</dbReference>
<keyword evidence="5" id="KW-1185">Reference proteome</keyword>
<organism evidence="4 5">
    <name type="scientific">Tritrichomonas musculus</name>
    <dbReference type="NCBI Taxonomy" id="1915356"/>
    <lineage>
        <taxon>Eukaryota</taxon>
        <taxon>Metamonada</taxon>
        <taxon>Parabasalia</taxon>
        <taxon>Tritrichomonadida</taxon>
        <taxon>Tritrichomonadidae</taxon>
        <taxon>Tritrichomonas</taxon>
    </lineage>
</organism>
<evidence type="ECO:0000313" key="5">
    <source>
        <dbReference type="Proteomes" id="UP001470230"/>
    </source>
</evidence>
<keyword evidence="2" id="KW-0812">Transmembrane</keyword>
<feature type="region of interest" description="Disordered" evidence="1">
    <location>
        <begin position="316"/>
        <end position="337"/>
    </location>
</feature>
<feature type="transmembrane region" description="Helical" evidence="2">
    <location>
        <begin position="1320"/>
        <end position="1344"/>
    </location>
</feature>
<evidence type="ECO:0000259" key="3">
    <source>
        <dbReference type="Pfam" id="PF00188"/>
    </source>
</evidence>
<dbReference type="Proteomes" id="UP001470230">
    <property type="component" value="Unassembled WGS sequence"/>
</dbReference>
<evidence type="ECO:0000256" key="2">
    <source>
        <dbReference type="SAM" id="Phobius"/>
    </source>
</evidence>
<evidence type="ECO:0000313" key="4">
    <source>
        <dbReference type="EMBL" id="KAK8842075.1"/>
    </source>
</evidence>
<sequence length="1388" mass="154204">MIAFFCLILHQALCADKCTYKSNRVSINTDVSLDDIKDEYRPTFLRLTSPGCPYSLSSDAQWVKASELYPQVNFVTVDCWKNTKICSLYDESFMTPAHALVAANSNQMIEDSKTGNIEDISVSPQTFLNIIQKYANLYPISSPLISLSPMTTDSFYNAIDNPIILLYDSTCSDEVPFLNAWAKIANEEILPDGNYPRIGMLDCSIYPSECLRWSHPYKTQTPRALIYSSKTGNFEVLDTFNKLSAEKIDGLYANTVIKPTQPAPTPVPVIIPKLELPSTEGYTILENSDLQQRPLDTIKKEYKEAFVRPSSACETPDNCKPQTLDSPSQCNQINPSSEDHEKSLKIINFLRGLAGLPKDVSEDTTWSTECYKTAINIHKIGVVPSNHIINEKYATSQYCGEAGNIKVAQDSLLAENSMTVFDASYKFIIDKGSHNDGVVGHRRWLLHPDLKKIGIGFYPYKEENFGTYRMMRPAVTVMKIKENNSPGLFNALPNNLKFISWPPSGPFPLEQLPTNWHITHQDFGSAKLSDLRVFVTRDDGAELKVDQTYLSTGQTYGNALVIKMSDEAMERCQPMRTITVSVFNDANKQVYRFSFQLFDNNEVTEVCLYSSDKSKCPSNIPSDNNFGQGNYQTSIFTDSQNPVIVHVAEPITLDQNGISLTASTRFFISGGTITGKITIGEKTIVDVQDPSKTTFNIAWAVESKNIGKLETAFRASSISIEINNPLNNENIPIYDLTFYTGIQTNCLLTKPLDHGENYDIYYNIAGTDGKYYVMASSSEAFQSYSCTDDSDINNINNIIQLNSIFDLKNQHTNKRVLKVYTSSIDSLSPINISSFLRGQKKDYQFLLVGGSEFYFECDMQIAKYANSITFSQTSKQSSHFNFYAQMPISLVLEGENRGICPMNFITINGGTFPGESSYKILLPYLQGDANAISANDPSSLFDIYKDSNKDDPKVIQAYPGTSTSKTKCIIEIPGTQDEYQININTDQQTKKYILFIIRPKSGTESKQVKLSIFDIGSDNKMPTSKNDSPFYFENFQDLIIDAPTFKKSDNTIESLLPVFRFDNCGKVKFNDANTDQLNEPVEVPKNITLGDFDYGYSISTPSAKITDSLSYDASFITTKTLYVESRLTPTVNGISILETINVNSSTLILSKCTLAEDITVNIKKTESWWPSVSLRETSFKPKEIIIDLGISPSAASILSEGSDDDEYENHILISGISTDSSHKCESIKSLSKVTNNGKFAIECSDDQTEIVAVKNKEKKPILIPEGADGSSDENLPSEKSDTEVIVPETVGPSSSGDGNSPDENPSVKPKDKKKGLSGGAIAGIVIAVLVVVGAGVAVAVYFFVIKKKKAPVAQSQHEYDDQQEEKRKEEEANEDNNNDANNRNEDGL</sequence>
<dbReference type="InterPro" id="IPR036249">
    <property type="entry name" value="Thioredoxin-like_sf"/>
</dbReference>
<keyword evidence="2" id="KW-0472">Membrane</keyword>
<feature type="domain" description="SCP" evidence="3">
    <location>
        <begin position="346"/>
        <end position="465"/>
    </location>
</feature>
<reference evidence="4 5" key="1">
    <citation type="submission" date="2024-04" db="EMBL/GenBank/DDBJ databases">
        <title>Tritrichomonas musculus Genome.</title>
        <authorList>
            <person name="Alves-Ferreira E."/>
            <person name="Grigg M."/>
            <person name="Lorenzi H."/>
            <person name="Galac M."/>
        </authorList>
    </citation>
    <scope>NUCLEOTIDE SEQUENCE [LARGE SCALE GENOMIC DNA]</scope>
    <source>
        <strain evidence="4 5">EAF2021</strain>
    </source>
</reference>
<dbReference type="Pfam" id="PF00188">
    <property type="entry name" value="CAP"/>
    <property type="match status" value="1"/>
</dbReference>
<dbReference type="InterPro" id="IPR014044">
    <property type="entry name" value="CAP_dom"/>
</dbReference>
<protein>
    <recommendedName>
        <fullName evidence="3">SCP domain-containing protein</fullName>
    </recommendedName>
</protein>